<dbReference type="RefSeq" id="WP_115403137.1">
    <property type="nucleotide sequence ID" value="NZ_QPKV01000004.1"/>
</dbReference>
<proteinExistence type="predicted"/>
<evidence type="ECO:0000313" key="1">
    <source>
        <dbReference type="EMBL" id="RDC56413.1"/>
    </source>
</evidence>
<dbReference type="Pfam" id="PF12388">
    <property type="entry name" value="Peptidase_M57"/>
    <property type="match status" value="1"/>
</dbReference>
<keyword evidence="2" id="KW-1185">Reference proteome</keyword>
<evidence type="ECO:0000313" key="2">
    <source>
        <dbReference type="Proteomes" id="UP000253961"/>
    </source>
</evidence>
<reference evidence="1 2" key="1">
    <citation type="submission" date="2018-07" db="EMBL/GenBank/DDBJ databases">
        <title>Pedobacter sp. nov., isolated from soil.</title>
        <authorList>
            <person name="Zhou L.Y."/>
            <person name="Du Z.J."/>
        </authorList>
    </citation>
    <scope>NUCLEOTIDE SEQUENCE [LARGE SCALE GENOMIC DNA]</scope>
    <source>
        <strain evidence="1 2">JDX94</strain>
    </source>
</reference>
<name>A0A369PV09_9SPHI</name>
<accession>A0A369PV09</accession>
<gene>
    <name evidence="1" type="ORF">DU508_12500</name>
</gene>
<dbReference type="OrthoDB" id="785995at2"/>
<dbReference type="Gene3D" id="3.40.390.10">
    <property type="entry name" value="Collagenase (Catalytic Domain)"/>
    <property type="match status" value="1"/>
</dbReference>
<dbReference type="InterPro" id="IPR024079">
    <property type="entry name" value="MetalloPept_cat_dom_sf"/>
</dbReference>
<protein>
    <recommendedName>
        <fullName evidence="3">Dual-action HEIGH metallo-peptidase</fullName>
    </recommendedName>
</protein>
<dbReference type="SUPFAM" id="SSF55486">
    <property type="entry name" value="Metalloproteases ('zincins'), catalytic domain"/>
    <property type="match status" value="1"/>
</dbReference>
<dbReference type="AlphaFoldDB" id="A0A369PV09"/>
<evidence type="ECO:0008006" key="3">
    <source>
        <dbReference type="Google" id="ProtNLM"/>
    </source>
</evidence>
<comment type="caution">
    <text evidence="1">The sequence shown here is derived from an EMBL/GenBank/DDBJ whole genome shotgun (WGS) entry which is preliminary data.</text>
</comment>
<organism evidence="1 2">
    <name type="scientific">Pedobacter chinensis</name>
    <dbReference type="NCBI Taxonomy" id="2282421"/>
    <lineage>
        <taxon>Bacteria</taxon>
        <taxon>Pseudomonadati</taxon>
        <taxon>Bacteroidota</taxon>
        <taxon>Sphingobacteriia</taxon>
        <taxon>Sphingobacteriales</taxon>
        <taxon>Sphingobacteriaceae</taxon>
        <taxon>Pedobacter</taxon>
    </lineage>
</organism>
<dbReference type="GO" id="GO:0008237">
    <property type="term" value="F:metallopeptidase activity"/>
    <property type="evidence" value="ECO:0007669"/>
    <property type="project" value="InterPro"/>
</dbReference>
<dbReference type="InterPro" id="IPR024653">
    <property type="entry name" value="Peptidase_M10/M27/M57"/>
</dbReference>
<dbReference type="Proteomes" id="UP000253961">
    <property type="component" value="Unassembled WGS sequence"/>
</dbReference>
<sequence length="398" mass="44253">MKTININALKVAIVAVLLATTFNSCKKENVKLSELSIQKADKELYNALLESGIKAKNIVELKEYYLVEGDLLFKKNKTDLKKVSAYFGNENSKQTLLQEQIVSKGKISSIRGNKIAQWQTSSLISSFNVENIKILTSSVQNSWVVGIWNALRNWSSIPSCQVGFYTDWTLSVTNVEPNTITFTDATTDPELNGYYAISEFPTNDNAGFRIRINGNLYNSLSDSQKIYILTHEIGHCLGFRHTDNPGNDSFGTIQIPGTPTSDPNSVMNSGSYNSVVPNWSSFSTYDVIAAQTLYPPGPYDSCIIGDFVNYIDPDNYSFNLQWNNAMLATSTVTLQLYQYGIFKATIASNIPNNGNALIAPIGLASFVTNTFPQLQIKIIADDDPGRFDYSQMFYYTSN</sequence>
<dbReference type="EMBL" id="QPKV01000004">
    <property type="protein sequence ID" value="RDC56413.1"/>
    <property type="molecule type" value="Genomic_DNA"/>
</dbReference>